<comment type="subcellular location">
    <subcellularLocation>
        <location evidence="1">Cell membrane</location>
        <topology evidence="1">Multi-pass membrane protein</topology>
    </subcellularLocation>
</comment>
<sequence length="477" mass="50911">MRIGQTSIIYSVSRFAGSALGFVATVYFARVLGDAVLGQFALILALVMWVGIASQVGLSESITKRISEGSESEKYFGAGLVFAGGVTVVATLVILLFGDTVDSYVGTSAVLFVIPLLALITFKSILNAALHGRRLVHLESLLQIGGQAVKSAVQIALVAVGWGIGGMVTGYAVSSLLTGIVALWVIDIRPAAPRREHFVSLFKFAKYSWLGNLSQRFYGNLDVTVLGVFVASGLVGVYSVVWSIVVFLTIFGNGIQTTIFPEMSKQSTDGNREAVVGLTEDALMYSGLVLIPGFVGAIIVGDRVLRIYGPTFTRGTEVFAILVMAAIIWTFNKQLVNAFNAIDRPDIAFRSNSVFVVANTILNVVLIYQFDIVGAAVATMLSSGIALLMSARYARSWFDIDPPLGEIARQCLSALLMGGVVLGARTVLSSYFSGYNLVFVVVLVSIGAGVYFAVLTAISRDFRTTLSRNLPSNTITG</sequence>
<dbReference type="Proteomes" id="UP001597034">
    <property type="component" value="Unassembled WGS sequence"/>
</dbReference>
<feature type="transmembrane region" description="Helical" evidence="6">
    <location>
        <begin position="109"/>
        <end position="129"/>
    </location>
</feature>
<evidence type="ECO:0000256" key="6">
    <source>
        <dbReference type="SAM" id="Phobius"/>
    </source>
</evidence>
<keyword evidence="8" id="KW-1185">Reference proteome</keyword>
<feature type="transmembrane region" description="Helical" evidence="6">
    <location>
        <begin position="412"/>
        <end position="432"/>
    </location>
</feature>
<feature type="transmembrane region" description="Helical" evidence="6">
    <location>
        <begin position="75"/>
        <end position="97"/>
    </location>
</feature>
<dbReference type="InterPro" id="IPR002797">
    <property type="entry name" value="Polysacc_synth"/>
</dbReference>
<evidence type="ECO:0000256" key="5">
    <source>
        <dbReference type="ARBA" id="ARBA00023136"/>
    </source>
</evidence>
<evidence type="ECO:0000256" key="2">
    <source>
        <dbReference type="ARBA" id="ARBA00022475"/>
    </source>
</evidence>
<dbReference type="AlphaFoldDB" id="A0ABD6DKY7"/>
<feature type="transmembrane region" description="Helical" evidence="6">
    <location>
        <begin position="312"/>
        <end position="331"/>
    </location>
</feature>
<feature type="transmembrane region" description="Helical" evidence="6">
    <location>
        <begin position="35"/>
        <end position="54"/>
    </location>
</feature>
<name>A0ABD6DKY7_9EURY</name>
<dbReference type="Pfam" id="PF01943">
    <property type="entry name" value="Polysacc_synt"/>
    <property type="match status" value="1"/>
</dbReference>
<dbReference type="PANTHER" id="PTHR30250">
    <property type="entry name" value="PST FAMILY PREDICTED COLANIC ACID TRANSPORTER"/>
    <property type="match status" value="1"/>
</dbReference>
<accession>A0ABD6DKY7</accession>
<feature type="transmembrane region" description="Helical" evidence="6">
    <location>
        <begin position="141"/>
        <end position="162"/>
    </location>
</feature>
<dbReference type="PANTHER" id="PTHR30250:SF28">
    <property type="entry name" value="POLYSACCHARIDE BIOSYNTHESIS PROTEIN"/>
    <property type="match status" value="1"/>
</dbReference>
<keyword evidence="4 6" id="KW-1133">Transmembrane helix</keyword>
<dbReference type="InterPro" id="IPR050833">
    <property type="entry name" value="Poly_Biosynth_Transport"/>
</dbReference>
<evidence type="ECO:0000256" key="4">
    <source>
        <dbReference type="ARBA" id="ARBA00022989"/>
    </source>
</evidence>
<organism evidence="7 8">
    <name type="scientific">Haloarchaeobius litoreus</name>
    <dbReference type="NCBI Taxonomy" id="755306"/>
    <lineage>
        <taxon>Archaea</taxon>
        <taxon>Methanobacteriati</taxon>
        <taxon>Methanobacteriota</taxon>
        <taxon>Stenosarchaea group</taxon>
        <taxon>Halobacteria</taxon>
        <taxon>Halobacteriales</taxon>
        <taxon>Halorubellaceae</taxon>
        <taxon>Haloarchaeobius</taxon>
    </lineage>
</organism>
<dbReference type="GO" id="GO:0005886">
    <property type="term" value="C:plasma membrane"/>
    <property type="evidence" value="ECO:0007669"/>
    <property type="project" value="UniProtKB-SubCell"/>
</dbReference>
<evidence type="ECO:0000256" key="1">
    <source>
        <dbReference type="ARBA" id="ARBA00004651"/>
    </source>
</evidence>
<evidence type="ECO:0000313" key="8">
    <source>
        <dbReference type="Proteomes" id="UP001597034"/>
    </source>
</evidence>
<proteinExistence type="predicted"/>
<feature type="transmembrane region" description="Helical" evidence="6">
    <location>
        <begin position="438"/>
        <end position="458"/>
    </location>
</feature>
<dbReference type="RefSeq" id="WP_256398363.1">
    <property type="nucleotide sequence ID" value="NZ_JANHJR010000001.1"/>
</dbReference>
<feature type="transmembrane region" description="Helical" evidence="6">
    <location>
        <begin position="372"/>
        <end position="391"/>
    </location>
</feature>
<dbReference type="EMBL" id="JBHUDO010000002">
    <property type="protein sequence ID" value="MFD1646113.1"/>
    <property type="molecule type" value="Genomic_DNA"/>
</dbReference>
<gene>
    <name evidence="7" type="ORF">ACFSBL_10510</name>
</gene>
<comment type="caution">
    <text evidence="7">The sequence shown here is derived from an EMBL/GenBank/DDBJ whole genome shotgun (WGS) entry which is preliminary data.</text>
</comment>
<protein>
    <submittedName>
        <fullName evidence="7">Flippase</fullName>
    </submittedName>
</protein>
<reference evidence="7 8" key="1">
    <citation type="journal article" date="2019" name="Int. J. Syst. Evol. Microbiol.">
        <title>The Global Catalogue of Microorganisms (GCM) 10K type strain sequencing project: providing services to taxonomists for standard genome sequencing and annotation.</title>
        <authorList>
            <consortium name="The Broad Institute Genomics Platform"/>
            <consortium name="The Broad Institute Genome Sequencing Center for Infectious Disease"/>
            <person name="Wu L."/>
            <person name="Ma J."/>
        </authorList>
    </citation>
    <scope>NUCLEOTIDE SEQUENCE [LARGE SCALE GENOMIC DNA]</scope>
    <source>
        <strain evidence="7 8">CGMCC 1.10390</strain>
    </source>
</reference>
<keyword evidence="2" id="KW-1003">Cell membrane</keyword>
<dbReference type="CDD" id="cd13128">
    <property type="entry name" value="MATE_Wzx_like"/>
    <property type="match status" value="1"/>
</dbReference>
<keyword evidence="5 6" id="KW-0472">Membrane</keyword>
<keyword evidence="3 6" id="KW-0812">Transmembrane</keyword>
<evidence type="ECO:0000313" key="7">
    <source>
        <dbReference type="EMBL" id="MFD1646113.1"/>
    </source>
</evidence>
<evidence type="ECO:0000256" key="3">
    <source>
        <dbReference type="ARBA" id="ARBA00022692"/>
    </source>
</evidence>
<feature type="transmembrane region" description="Helical" evidence="6">
    <location>
        <begin position="223"/>
        <end position="251"/>
    </location>
</feature>
<feature type="transmembrane region" description="Helical" evidence="6">
    <location>
        <begin position="282"/>
        <end position="300"/>
    </location>
</feature>
<feature type="transmembrane region" description="Helical" evidence="6">
    <location>
        <begin position="12"/>
        <end position="29"/>
    </location>
</feature>